<name>A0A2T5ZZH6_9RHOB</name>
<evidence type="ECO:0000313" key="2">
    <source>
        <dbReference type="Proteomes" id="UP000244224"/>
    </source>
</evidence>
<keyword evidence="2" id="KW-1185">Reference proteome</keyword>
<dbReference type="EMBL" id="QBKP01000054">
    <property type="protein sequence ID" value="PTX36971.1"/>
    <property type="molecule type" value="Genomic_DNA"/>
</dbReference>
<organism evidence="1 2">
    <name type="scientific">Gemmobacter caeni</name>
    <dbReference type="NCBI Taxonomy" id="589035"/>
    <lineage>
        <taxon>Bacteria</taxon>
        <taxon>Pseudomonadati</taxon>
        <taxon>Pseudomonadota</taxon>
        <taxon>Alphaproteobacteria</taxon>
        <taxon>Rhodobacterales</taxon>
        <taxon>Paracoccaceae</taxon>
        <taxon>Gemmobacter</taxon>
    </lineage>
</organism>
<gene>
    <name evidence="1" type="ORF">C8N34_1541</name>
</gene>
<comment type="caution">
    <text evidence="1">The sequence shown here is derived from an EMBL/GenBank/DDBJ whole genome shotgun (WGS) entry which is preliminary data.</text>
</comment>
<sequence>MSGFLVTSPNLFTYPGPVVDDYDPAYYVRQIANLPTLQCFHRFSDASTVTRDGSNLISSVADVGPKALPAVAAGAYRPTWVDAGMEVCAAAFFNGAHNLRVASMFAGGPRGTVCSVLWPSGADATSRIYVADSSDNNPNLYGTNAVFRGYSADVQNIEANITSRRHCLIMTWDHTVAPGLISLHTNTDVVTGTSIRTRAVGEGIIGSFGDNSSGMIGYMAANIVLNEDASRNPAVLSLLQTYARAEARVN</sequence>
<proteinExistence type="predicted"/>
<reference evidence="1 2" key="1">
    <citation type="submission" date="2018-04" db="EMBL/GenBank/DDBJ databases">
        <title>Genomic Encyclopedia of Archaeal and Bacterial Type Strains, Phase II (KMG-II): from individual species to whole genera.</title>
        <authorList>
            <person name="Goeker M."/>
        </authorList>
    </citation>
    <scope>NUCLEOTIDE SEQUENCE [LARGE SCALE GENOMIC DNA]</scope>
    <source>
        <strain evidence="1 2">DSM 21823</strain>
    </source>
</reference>
<evidence type="ECO:0008006" key="3">
    <source>
        <dbReference type="Google" id="ProtNLM"/>
    </source>
</evidence>
<accession>A0A2T5ZZH6</accession>
<dbReference type="AlphaFoldDB" id="A0A2T5ZZH6"/>
<evidence type="ECO:0000313" key="1">
    <source>
        <dbReference type="EMBL" id="PTX36971.1"/>
    </source>
</evidence>
<protein>
    <recommendedName>
        <fullName evidence="3">Concanavalin A-like lectin/glucanase superfamily protein</fullName>
    </recommendedName>
</protein>
<dbReference type="RefSeq" id="WP_108131043.1">
    <property type="nucleotide sequence ID" value="NZ_QBKP01000054.1"/>
</dbReference>
<dbReference type="Proteomes" id="UP000244224">
    <property type="component" value="Unassembled WGS sequence"/>
</dbReference>